<accession>A0A0C5J9E0</accession>
<evidence type="ECO:0000256" key="5">
    <source>
        <dbReference type="ARBA" id="ARBA00023014"/>
    </source>
</evidence>
<dbReference type="PANTHER" id="PTHR21266:SF59">
    <property type="entry name" value="BLR4922 PROTEIN"/>
    <property type="match status" value="1"/>
</dbReference>
<keyword evidence="3" id="KW-0560">Oxidoreductase</keyword>
<dbReference type="Pfam" id="PF00355">
    <property type="entry name" value="Rieske"/>
    <property type="match status" value="1"/>
</dbReference>
<evidence type="ECO:0000313" key="8">
    <source>
        <dbReference type="Proteomes" id="UP000061603"/>
    </source>
</evidence>
<organism evidence="7 8">
    <name type="scientific">Rugosibacter aromaticivorans</name>
    <dbReference type="NCBI Taxonomy" id="1565605"/>
    <lineage>
        <taxon>Bacteria</taxon>
        <taxon>Pseudomonadati</taxon>
        <taxon>Pseudomonadota</taxon>
        <taxon>Betaproteobacteria</taxon>
        <taxon>Nitrosomonadales</taxon>
        <taxon>Sterolibacteriaceae</taxon>
        <taxon>Rugosibacter</taxon>
    </lineage>
</organism>
<dbReference type="GO" id="GO:0051537">
    <property type="term" value="F:2 iron, 2 sulfur cluster binding"/>
    <property type="evidence" value="ECO:0007669"/>
    <property type="project" value="UniProtKB-KW"/>
</dbReference>
<name>A0A0C5J9E0_9PROT</name>
<dbReference type="Pfam" id="PF19301">
    <property type="entry name" value="LigXa_C"/>
    <property type="match status" value="1"/>
</dbReference>
<evidence type="ECO:0000256" key="4">
    <source>
        <dbReference type="ARBA" id="ARBA00023004"/>
    </source>
</evidence>
<keyword evidence="4" id="KW-0408">Iron</keyword>
<keyword evidence="1" id="KW-0001">2Fe-2S</keyword>
<reference evidence="7 8" key="1">
    <citation type="journal article" date="2015" name="Genome Announc.">
        <title>Complete Genome Sequence of a Novel Bacterium within the Family Rhodocyclaceae That Degrades Polycyclic Aromatic Hydrocarbons.</title>
        <authorList>
            <person name="Singleton D.R."/>
            <person name="Dickey A.N."/>
            <person name="Scholl E.H."/>
            <person name="Wright F.A."/>
            <person name="Aitken M.D."/>
        </authorList>
    </citation>
    <scope>NUCLEOTIDE SEQUENCE [LARGE SCALE GENOMIC DNA]</scope>
    <source>
        <strain evidence="8">PG1-Ca6</strain>
    </source>
</reference>
<sequence>MGDKYVAFRLRSGEAGVMDEACPHRGASLALARNEETGLRCIYHGWKMAPSGTLLDAPTHPADAPLHEIKTRAHPVHEGQGIIWAWLGEGTAPQFRPLSFTDLPDNHVIAATAVVNCNWLHPLETLWDVFHAQILHNQTNRNSSRGNAYFSSSGRRTDSGIEFDYPEMRAHSTDYGFAYANHDAAKTTHFHFIMPFIQHHAISPGAKADKGLQISVPIDDDHAMLWMIFYNRHTPLQPDGFAMQNLASIPNLNNFLEELGERTADNRWGQQRDAVDRGESFAGFGGKKTTLINIFAEDLAVIESQGRVDRSREYLAPVDLALVKGRKTLVDAVKAYERGEVPLGRDSDLTAIEGGFDVGASSP</sequence>
<dbReference type="EMBL" id="CP010554">
    <property type="protein sequence ID" value="AJP48565.1"/>
    <property type="molecule type" value="Genomic_DNA"/>
</dbReference>
<dbReference type="SUPFAM" id="SSF55961">
    <property type="entry name" value="Bet v1-like"/>
    <property type="match status" value="1"/>
</dbReference>
<dbReference type="HOGENOM" id="CLU_039484_2_1_4"/>
<keyword evidence="2" id="KW-0479">Metal-binding</keyword>
<dbReference type="InterPro" id="IPR036922">
    <property type="entry name" value="Rieske_2Fe-2S_sf"/>
</dbReference>
<dbReference type="SUPFAM" id="SSF50022">
    <property type="entry name" value="ISP domain"/>
    <property type="match status" value="1"/>
</dbReference>
<gene>
    <name evidence="7" type="ORF">PG1C_09135</name>
</gene>
<keyword evidence="5" id="KW-0411">Iron-sulfur</keyword>
<dbReference type="InterPro" id="IPR045623">
    <property type="entry name" value="LigXa_C"/>
</dbReference>
<evidence type="ECO:0000313" key="7">
    <source>
        <dbReference type="EMBL" id="AJP48565.1"/>
    </source>
</evidence>
<dbReference type="Gene3D" id="2.102.10.10">
    <property type="entry name" value="Rieske [2Fe-2S] iron-sulphur domain"/>
    <property type="match status" value="1"/>
</dbReference>
<dbReference type="KEGG" id="rbu:PG1C_09135"/>
<dbReference type="InterPro" id="IPR017941">
    <property type="entry name" value="Rieske_2Fe-2S"/>
</dbReference>
<feature type="domain" description="Rieske" evidence="6">
    <location>
        <begin position="1"/>
        <end position="85"/>
    </location>
</feature>
<proteinExistence type="predicted"/>
<dbReference type="AlphaFoldDB" id="A0A0C5J9E0"/>
<dbReference type="PATRIC" id="fig|1565605.3.peg.1939"/>
<keyword evidence="8" id="KW-1185">Reference proteome</keyword>
<evidence type="ECO:0000256" key="2">
    <source>
        <dbReference type="ARBA" id="ARBA00022723"/>
    </source>
</evidence>
<evidence type="ECO:0000256" key="3">
    <source>
        <dbReference type="ARBA" id="ARBA00023002"/>
    </source>
</evidence>
<protein>
    <recommendedName>
        <fullName evidence="6">Rieske domain-containing protein</fullName>
    </recommendedName>
</protein>
<evidence type="ECO:0000256" key="1">
    <source>
        <dbReference type="ARBA" id="ARBA00022714"/>
    </source>
</evidence>
<dbReference type="GO" id="GO:0016491">
    <property type="term" value="F:oxidoreductase activity"/>
    <property type="evidence" value="ECO:0007669"/>
    <property type="project" value="UniProtKB-KW"/>
</dbReference>
<dbReference type="InterPro" id="IPR050584">
    <property type="entry name" value="Cholesterol_7-desaturase"/>
</dbReference>
<dbReference type="STRING" id="1565605.PG1C_09135"/>
<dbReference type="PANTHER" id="PTHR21266">
    <property type="entry name" value="IRON-SULFUR DOMAIN CONTAINING PROTEIN"/>
    <property type="match status" value="1"/>
</dbReference>
<dbReference type="Proteomes" id="UP000061603">
    <property type="component" value="Chromosome"/>
</dbReference>
<dbReference type="InterPro" id="IPR015881">
    <property type="entry name" value="ARHD_Rieske_2Fe_2S"/>
</dbReference>
<dbReference type="PROSITE" id="PS00570">
    <property type="entry name" value="RING_HYDROXYL_ALPHA"/>
    <property type="match status" value="1"/>
</dbReference>
<evidence type="ECO:0000259" key="6">
    <source>
        <dbReference type="PROSITE" id="PS51296"/>
    </source>
</evidence>
<dbReference type="PROSITE" id="PS51296">
    <property type="entry name" value="RIESKE"/>
    <property type="match status" value="1"/>
</dbReference>
<dbReference type="GO" id="GO:0005506">
    <property type="term" value="F:iron ion binding"/>
    <property type="evidence" value="ECO:0007669"/>
    <property type="project" value="InterPro"/>
</dbReference>